<dbReference type="EMBL" id="DSMR01000145">
    <property type="protein sequence ID" value="HET46935.1"/>
    <property type="molecule type" value="Genomic_DNA"/>
</dbReference>
<name>A0A7C2SLW4_9BACT</name>
<organism evidence="2">
    <name type="scientific">Thermoanaerobaculum aquaticum</name>
    <dbReference type="NCBI Taxonomy" id="1312852"/>
    <lineage>
        <taxon>Bacteria</taxon>
        <taxon>Pseudomonadati</taxon>
        <taxon>Acidobacteriota</taxon>
        <taxon>Thermoanaerobaculia</taxon>
        <taxon>Thermoanaerobaculales</taxon>
        <taxon>Thermoanaerobaculaceae</taxon>
        <taxon>Thermoanaerobaculum</taxon>
    </lineage>
</organism>
<evidence type="ECO:0000259" key="1">
    <source>
        <dbReference type="SMART" id="SM00881"/>
    </source>
</evidence>
<comment type="caution">
    <text evidence="2">The sequence shown here is derived from an EMBL/GenBank/DDBJ whole genome shotgun (WGS) entry which is preliminary data.</text>
</comment>
<sequence length="148" mass="16337">MSTEFCEFPLANASDEEIKAILEEAKTVAVVGLSDNPERESYQVAAYLKAQGYRIIPVNPNVQEVLGERAYPTLGDIPKDIKVDVVDIFRRPEFIPEIVDQAIARGAKAVWMQKGLAHNAAADKARAAGLAVVMDRCMMVEHRRLVQG</sequence>
<dbReference type="InterPro" id="IPR003781">
    <property type="entry name" value="CoA-bd"/>
</dbReference>
<dbReference type="SUPFAM" id="SSF51735">
    <property type="entry name" value="NAD(P)-binding Rossmann-fold domains"/>
    <property type="match status" value="1"/>
</dbReference>
<evidence type="ECO:0000313" key="2">
    <source>
        <dbReference type="EMBL" id="HET46935.1"/>
    </source>
</evidence>
<dbReference type="SMART" id="SM00881">
    <property type="entry name" value="CoA_binding"/>
    <property type="match status" value="1"/>
</dbReference>
<dbReference type="Gene3D" id="3.40.50.720">
    <property type="entry name" value="NAD(P)-binding Rossmann-like Domain"/>
    <property type="match status" value="1"/>
</dbReference>
<dbReference type="PANTHER" id="PTHR33303">
    <property type="entry name" value="CYTOPLASMIC PROTEIN-RELATED"/>
    <property type="match status" value="1"/>
</dbReference>
<dbReference type="AlphaFoldDB" id="A0A7C2SLW4"/>
<accession>A0A7C2SLW4</accession>
<dbReference type="PANTHER" id="PTHR33303:SF2">
    <property type="entry name" value="COA-BINDING DOMAIN-CONTAINING PROTEIN"/>
    <property type="match status" value="1"/>
</dbReference>
<gene>
    <name evidence="2" type="ORF">ENQ31_02070</name>
</gene>
<proteinExistence type="predicted"/>
<protein>
    <submittedName>
        <fullName evidence="2">CoA-binding protein</fullName>
    </submittedName>
</protein>
<dbReference type="InterPro" id="IPR036291">
    <property type="entry name" value="NAD(P)-bd_dom_sf"/>
</dbReference>
<reference evidence="2" key="1">
    <citation type="journal article" date="2020" name="mSystems">
        <title>Genome- and Community-Level Interaction Insights into Carbon Utilization and Element Cycling Functions of Hydrothermarchaeota in Hydrothermal Sediment.</title>
        <authorList>
            <person name="Zhou Z."/>
            <person name="Liu Y."/>
            <person name="Xu W."/>
            <person name="Pan J."/>
            <person name="Luo Z.H."/>
            <person name="Li M."/>
        </authorList>
    </citation>
    <scope>NUCLEOTIDE SEQUENCE [LARGE SCALE GENOMIC DNA]</scope>
    <source>
        <strain evidence="2">SpSt-299</strain>
    </source>
</reference>
<feature type="domain" description="CoA-binding" evidence="1">
    <location>
        <begin position="22"/>
        <end position="116"/>
    </location>
</feature>
<dbReference type="Pfam" id="PF13380">
    <property type="entry name" value="CoA_binding_2"/>
    <property type="match status" value="1"/>
</dbReference>